<evidence type="ECO:0000313" key="2">
    <source>
        <dbReference type="EMBL" id="EER16893.1"/>
    </source>
</evidence>
<keyword evidence="1" id="KW-0732">Signal</keyword>
<feature type="chain" id="PRO_5002953865" evidence="1">
    <location>
        <begin position="20"/>
        <end position="237"/>
    </location>
</feature>
<evidence type="ECO:0000313" key="3">
    <source>
        <dbReference type="Proteomes" id="UP000007800"/>
    </source>
</evidence>
<sequence>MPYTYGLLVLAIMTQATLGQSEGSFQVTADYPAGCHGGPGPGRGSVITTLMEPSCIYSKKGVTSEGVYKRAAGIILKTNRPGYFGSMHLNFTVFTTPDNKSGTLVETYGWAHLSVGDETRDFWWNPAPGEDAYGPGSRIHIATIDYGYFPKYKVNIWNSWHALEGSPDCQMLHLISNQRASSNVHNPSFSTGQQIRISKKDGGWDFLVVYQFRDTSPQLDDYTKYVIQGNLKDIPRL</sequence>
<evidence type="ECO:0000256" key="1">
    <source>
        <dbReference type="SAM" id="SignalP"/>
    </source>
</evidence>
<gene>
    <name evidence="2" type="ORF">Pmar_PMAR004745</name>
</gene>
<dbReference type="GeneID" id="9052898"/>
<dbReference type="AlphaFoldDB" id="C5KF91"/>
<dbReference type="RefSeq" id="XP_002785097.1">
    <property type="nucleotide sequence ID" value="XM_002785051.1"/>
</dbReference>
<organism evidence="3">
    <name type="scientific">Perkinsus marinus (strain ATCC 50983 / TXsc)</name>
    <dbReference type="NCBI Taxonomy" id="423536"/>
    <lineage>
        <taxon>Eukaryota</taxon>
        <taxon>Sar</taxon>
        <taxon>Alveolata</taxon>
        <taxon>Perkinsozoa</taxon>
        <taxon>Perkinsea</taxon>
        <taxon>Perkinsida</taxon>
        <taxon>Perkinsidae</taxon>
        <taxon>Perkinsus</taxon>
    </lineage>
</organism>
<proteinExistence type="predicted"/>
<reference evidence="2 3" key="1">
    <citation type="submission" date="2008-07" db="EMBL/GenBank/DDBJ databases">
        <authorList>
            <person name="El-Sayed N."/>
            <person name="Caler E."/>
            <person name="Inman J."/>
            <person name="Amedeo P."/>
            <person name="Hass B."/>
            <person name="Wortman J."/>
        </authorList>
    </citation>
    <scope>NUCLEOTIDE SEQUENCE [LARGE SCALE GENOMIC DNA]</scope>
    <source>
        <strain evidence="3">ATCC 50983 / TXsc</strain>
    </source>
</reference>
<protein>
    <submittedName>
        <fullName evidence="2">Uncharacterized protein</fullName>
    </submittedName>
</protein>
<name>C5KF91_PERM5</name>
<feature type="signal peptide" evidence="1">
    <location>
        <begin position="1"/>
        <end position="19"/>
    </location>
</feature>
<accession>C5KF91</accession>
<dbReference type="EMBL" id="GG672691">
    <property type="protein sequence ID" value="EER16893.1"/>
    <property type="molecule type" value="Genomic_DNA"/>
</dbReference>
<dbReference type="Proteomes" id="UP000007800">
    <property type="component" value="Unassembled WGS sequence"/>
</dbReference>
<keyword evidence="3" id="KW-1185">Reference proteome</keyword>
<dbReference type="InParanoid" id="C5KF91"/>